<evidence type="ECO:0000256" key="1">
    <source>
        <dbReference type="ARBA" id="ARBA00004370"/>
    </source>
</evidence>
<comment type="caution">
    <text evidence="10">The sequence shown here is derived from an EMBL/GenBank/DDBJ whole genome shotgun (WGS) entry which is preliminary data.</text>
</comment>
<evidence type="ECO:0000256" key="5">
    <source>
        <dbReference type="ARBA" id="ARBA00022825"/>
    </source>
</evidence>
<accession>M7NT12</accession>
<comment type="similarity">
    <text evidence="2">Belongs to the peptidase S49 family.</text>
</comment>
<dbReference type="CDD" id="cd07023">
    <property type="entry name" value="S49_Sppa_N_C"/>
    <property type="match status" value="1"/>
</dbReference>
<keyword evidence="3 10" id="KW-0645">Protease</keyword>
<dbReference type="AlphaFoldDB" id="M7NT12"/>
<keyword evidence="5" id="KW-0720">Serine protease</keyword>
<dbReference type="PANTHER" id="PTHR33209:SF1">
    <property type="entry name" value="PEPTIDASE S49 DOMAIN-CONTAINING PROTEIN"/>
    <property type="match status" value="1"/>
</dbReference>
<dbReference type="InterPro" id="IPR029045">
    <property type="entry name" value="ClpP/crotonase-like_dom_sf"/>
</dbReference>
<dbReference type="InterPro" id="IPR047217">
    <property type="entry name" value="S49_SppA_67K_type_N"/>
</dbReference>
<dbReference type="SUPFAM" id="SSF52096">
    <property type="entry name" value="ClpP/crotonase"/>
    <property type="match status" value="2"/>
</dbReference>
<dbReference type="PIRSF" id="PIRSF001217">
    <property type="entry name" value="Protease_4_SppA"/>
    <property type="match status" value="1"/>
</dbReference>
<feature type="active site" description="Proton donor/acceptor" evidence="7">
    <location>
        <position position="192"/>
    </location>
</feature>
<evidence type="ECO:0000256" key="3">
    <source>
        <dbReference type="ARBA" id="ARBA00022670"/>
    </source>
</evidence>
<feature type="transmembrane region" description="Helical" evidence="8">
    <location>
        <begin position="12"/>
        <end position="34"/>
    </location>
</feature>
<dbReference type="NCBIfam" id="TIGR00706">
    <property type="entry name" value="SppA_dom"/>
    <property type="match status" value="1"/>
</dbReference>
<keyword evidence="6 8" id="KW-0472">Membrane</keyword>
<name>M7NT12_9BACT</name>
<keyword evidence="8" id="KW-0812">Transmembrane</keyword>
<dbReference type="GO" id="GO:0016020">
    <property type="term" value="C:membrane"/>
    <property type="evidence" value="ECO:0007669"/>
    <property type="project" value="UniProtKB-SubCell"/>
</dbReference>
<reference evidence="10 11" key="1">
    <citation type="journal article" date="2013" name="Genome Announc.">
        <title>Draft Genome Sequence of Cesiribacter andamanensis Strain AMV16T, Isolated from a Soil Sample from a Mud Volcano in the Andaman Islands, India.</title>
        <authorList>
            <person name="Shivaji S."/>
            <person name="Ara S."/>
            <person name="Begum Z."/>
            <person name="Srinivas T.N."/>
            <person name="Singh A."/>
            <person name="Kumar Pinnaka A."/>
        </authorList>
    </citation>
    <scope>NUCLEOTIDE SEQUENCE [LARGE SCALE GENOMIC DNA]</scope>
    <source>
        <strain evidence="10 11">AMV16</strain>
    </source>
</reference>
<gene>
    <name evidence="10" type="primary">sppA</name>
    <name evidence="10" type="ORF">ADICEAN_00081</name>
</gene>
<dbReference type="EC" id="3.4.21.-" evidence="10"/>
<dbReference type="STRING" id="1279009.ADICEAN_00081"/>
<evidence type="ECO:0000256" key="2">
    <source>
        <dbReference type="ARBA" id="ARBA00008683"/>
    </source>
</evidence>
<dbReference type="eggNOG" id="COG0616">
    <property type="taxonomic scope" value="Bacteria"/>
</dbReference>
<feature type="domain" description="Peptidase S49" evidence="9">
    <location>
        <begin position="124"/>
        <end position="272"/>
    </location>
</feature>
<dbReference type="Proteomes" id="UP000011910">
    <property type="component" value="Unassembled WGS sequence"/>
</dbReference>
<dbReference type="GO" id="GO:0006465">
    <property type="term" value="P:signal peptide processing"/>
    <property type="evidence" value="ECO:0007669"/>
    <property type="project" value="InterPro"/>
</dbReference>
<dbReference type="InterPro" id="IPR047272">
    <property type="entry name" value="S49_SppA_C"/>
</dbReference>
<proteinExistence type="inferred from homology"/>
<keyword evidence="4 10" id="KW-0378">Hydrolase</keyword>
<organism evidence="10 11">
    <name type="scientific">Cesiribacter andamanensis AMV16</name>
    <dbReference type="NCBI Taxonomy" id="1279009"/>
    <lineage>
        <taxon>Bacteria</taxon>
        <taxon>Pseudomonadati</taxon>
        <taxon>Bacteroidota</taxon>
        <taxon>Cytophagia</taxon>
        <taxon>Cytophagales</taxon>
        <taxon>Cesiribacteraceae</taxon>
        <taxon>Cesiribacter</taxon>
    </lineage>
</organism>
<feature type="active site" description="Nucleophile" evidence="7">
    <location>
        <position position="386"/>
    </location>
</feature>
<dbReference type="Pfam" id="PF01343">
    <property type="entry name" value="Peptidase_S49"/>
    <property type="match status" value="2"/>
</dbReference>
<keyword evidence="11" id="KW-1185">Reference proteome</keyword>
<evidence type="ECO:0000256" key="4">
    <source>
        <dbReference type="ARBA" id="ARBA00022801"/>
    </source>
</evidence>
<sequence>MIAFLRGVGATIVGLILFCFLLLLIGGAIIGAIASKEDEVKVEKNTVLHLRLDKPIVERASDHELQFLEALPGFEGGQIGLVELLEAIRHAKEDDKIEGIVLEPQFLMAGYASLKEIRDQLEDFRSEGKWIYAYSEIYTEKDYYLASVADKVYLNPAGMLELNGLVSEPVFIKGTLEKLGVEPQIFRVGEFKSAVEPLMRTDMSEASREQTQSFLNNIYQTFLTDVSRSRGIEVNELERISDEMLVRRAEDAITYKIADQLGYLDQIHAEIRGRLGLESETDKINTVSYAKYRKSYKSETSGSDRIAVIVASGDIVTGKGDNQTIGSDKFAKLIREARLNDRVKAVVVRINSPGGSALASDVMWREIVLTSQSKPIIASMSDVAASGGYYMAMGCDTIVAQPNTITGSIGIFGVLFNMQQLLNDKLGITTDVVETGELSNLFKVTRPLSEFEKGIVQQSINDGYEMFTSKAAEGRNMPKEALLEVASGRVWSGIEAKERGLVDVLGGLDVAIDIAAAKAGLELGKYRLRYYPEKQSFLEELLGKTEEEIQTRALQKEFGAFFPWVKQLQKMERFQGIQARMPYDLVIE</sequence>
<evidence type="ECO:0000313" key="10">
    <source>
        <dbReference type="EMBL" id="EMR04810.1"/>
    </source>
</evidence>
<dbReference type="GO" id="GO:0008236">
    <property type="term" value="F:serine-type peptidase activity"/>
    <property type="evidence" value="ECO:0007669"/>
    <property type="project" value="UniProtKB-KW"/>
</dbReference>
<dbReference type="PANTHER" id="PTHR33209">
    <property type="entry name" value="PROTEASE 4"/>
    <property type="match status" value="1"/>
</dbReference>
<evidence type="ECO:0000256" key="7">
    <source>
        <dbReference type="PIRSR" id="PIRSR001217-1"/>
    </source>
</evidence>
<feature type="domain" description="Peptidase S49" evidence="9">
    <location>
        <begin position="371"/>
        <end position="521"/>
    </location>
</feature>
<dbReference type="OrthoDB" id="9764363at2"/>
<comment type="subcellular location">
    <subcellularLocation>
        <location evidence="1">Membrane</location>
    </subcellularLocation>
</comment>
<protein>
    <submittedName>
        <fullName evidence="10">Protease 4</fullName>
        <ecNumber evidence="10">3.4.21.-</ecNumber>
    </submittedName>
</protein>
<keyword evidence="8" id="KW-1133">Transmembrane helix</keyword>
<dbReference type="NCBIfam" id="TIGR00705">
    <property type="entry name" value="SppA_67K"/>
    <property type="match status" value="1"/>
</dbReference>
<evidence type="ECO:0000259" key="9">
    <source>
        <dbReference type="Pfam" id="PF01343"/>
    </source>
</evidence>
<dbReference type="RefSeq" id="WP_009193495.1">
    <property type="nucleotide sequence ID" value="NZ_AODQ01000001.1"/>
</dbReference>
<dbReference type="EMBL" id="AODQ01000001">
    <property type="protein sequence ID" value="EMR04810.1"/>
    <property type="molecule type" value="Genomic_DNA"/>
</dbReference>
<dbReference type="Gene3D" id="3.90.226.10">
    <property type="entry name" value="2-enoyl-CoA Hydratase, Chain A, domain 1"/>
    <property type="match status" value="4"/>
</dbReference>
<dbReference type="PATRIC" id="fig|1279009.4.peg.86"/>
<dbReference type="CDD" id="cd07018">
    <property type="entry name" value="S49_SppA_67K_type"/>
    <property type="match status" value="1"/>
</dbReference>
<dbReference type="InterPro" id="IPR004634">
    <property type="entry name" value="Pept_S49_pIV"/>
</dbReference>
<evidence type="ECO:0000256" key="8">
    <source>
        <dbReference type="SAM" id="Phobius"/>
    </source>
</evidence>
<dbReference type="InterPro" id="IPR004635">
    <property type="entry name" value="Pept_S49_SppA"/>
</dbReference>
<evidence type="ECO:0000313" key="11">
    <source>
        <dbReference type="Proteomes" id="UP000011910"/>
    </source>
</evidence>
<dbReference type="InterPro" id="IPR002142">
    <property type="entry name" value="Peptidase_S49"/>
</dbReference>
<evidence type="ECO:0000256" key="6">
    <source>
        <dbReference type="ARBA" id="ARBA00023136"/>
    </source>
</evidence>